<organism evidence="3 4">
    <name type="scientific">Glaciimonas soli</name>
    <dbReference type="NCBI Taxonomy" id="2590999"/>
    <lineage>
        <taxon>Bacteria</taxon>
        <taxon>Pseudomonadati</taxon>
        <taxon>Pseudomonadota</taxon>
        <taxon>Betaproteobacteria</taxon>
        <taxon>Burkholderiales</taxon>
        <taxon>Oxalobacteraceae</taxon>
        <taxon>Glaciimonas</taxon>
    </lineage>
</organism>
<evidence type="ECO:0000259" key="2">
    <source>
        <dbReference type="Pfam" id="PF21742"/>
    </source>
</evidence>
<sequence length="94" mass="11209">MVINSIELTSRRCAVDIHLLKEILLWCAIINYALLLMWAGIFIFAHDWLFRWHKWWFTFSVETFDALHYAGMGIYKIAIWLFLLVPLIVLCFTT</sequence>
<keyword evidence="1" id="KW-0472">Membrane</keyword>
<dbReference type="Proteomes" id="UP000451565">
    <property type="component" value="Unassembled WGS sequence"/>
</dbReference>
<evidence type="ECO:0000313" key="4">
    <source>
        <dbReference type="Proteomes" id="UP000451565"/>
    </source>
</evidence>
<dbReference type="EMBL" id="WINI01000005">
    <property type="protein sequence ID" value="MQR01216.1"/>
    <property type="molecule type" value="Genomic_DNA"/>
</dbReference>
<dbReference type="AlphaFoldDB" id="A0A843YXD5"/>
<feature type="transmembrane region" description="Helical" evidence="1">
    <location>
        <begin position="23"/>
        <end position="46"/>
    </location>
</feature>
<comment type="caution">
    <text evidence="3">The sequence shown here is derived from an EMBL/GenBank/DDBJ whole genome shotgun (WGS) entry which is preliminary data.</text>
</comment>
<evidence type="ECO:0000313" key="3">
    <source>
        <dbReference type="EMBL" id="MQR01216.1"/>
    </source>
</evidence>
<keyword evidence="1" id="KW-0812">Transmembrane</keyword>
<reference evidence="3 4" key="1">
    <citation type="submission" date="2019-10" db="EMBL/GenBank/DDBJ databases">
        <title>Glaciimonas soli sp. nov., a psychrophilic bacterium isolated from the forest soil of a high elevation mountain in Taiwan.</title>
        <authorList>
            <person name="Wang L.-T."/>
            <person name="Shieh W.Y."/>
        </authorList>
    </citation>
    <scope>NUCLEOTIDE SEQUENCE [LARGE SCALE GENOMIC DNA]</scope>
    <source>
        <strain evidence="3 4">GS1</strain>
    </source>
</reference>
<proteinExistence type="predicted"/>
<feature type="domain" description="DUF6868" evidence="2">
    <location>
        <begin position="16"/>
        <end position="92"/>
    </location>
</feature>
<keyword evidence="1" id="KW-1133">Transmembrane helix</keyword>
<accession>A0A843YXD5</accession>
<name>A0A843YXD5_9BURK</name>
<keyword evidence="4" id="KW-1185">Reference proteome</keyword>
<evidence type="ECO:0000256" key="1">
    <source>
        <dbReference type="SAM" id="Phobius"/>
    </source>
</evidence>
<gene>
    <name evidence="3" type="ORF">GEV47_11060</name>
</gene>
<dbReference type="InterPro" id="IPR049220">
    <property type="entry name" value="DUF6868"/>
</dbReference>
<dbReference type="OrthoDB" id="5472096at2"/>
<dbReference type="Pfam" id="PF21742">
    <property type="entry name" value="DUF6868"/>
    <property type="match status" value="1"/>
</dbReference>
<feature type="transmembrane region" description="Helical" evidence="1">
    <location>
        <begin position="66"/>
        <end position="92"/>
    </location>
</feature>
<protein>
    <recommendedName>
        <fullName evidence="2">DUF6868 domain-containing protein</fullName>
    </recommendedName>
</protein>